<dbReference type="Gene3D" id="1.10.357.10">
    <property type="entry name" value="Tetracycline Repressor, domain 2"/>
    <property type="match status" value="1"/>
</dbReference>
<dbReference type="SUPFAM" id="SSF48498">
    <property type="entry name" value="Tetracyclin repressor-like, C-terminal domain"/>
    <property type="match status" value="1"/>
</dbReference>
<keyword evidence="7" id="KW-1185">Reference proteome</keyword>
<dbReference type="PRINTS" id="PR00455">
    <property type="entry name" value="HTHTETR"/>
</dbReference>
<dbReference type="PANTHER" id="PTHR47506:SF1">
    <property type="entry name" value="HTH-TYPE TRANSCRIPTIONAL REGULATOR YJDC"/>
    <property type="match status" value="1"/>
</dbReference>
<dbReference type="Pfam" id="PF00440">
    <property type="entry name" value="TetR_N"/>
    <property type="match status" value="1"/>
</dbReference>
<evidence type="ECO:0000256" key="4">
    <source>
        <dbReference type="PROSITE-ProRule" id="PRU00335"/>
    </source>
</evidence>
<keyword evidence="2 4" id="KW-0238">DNA-binding</keyword>
<sequence length="189" mass="21540">MSSKRQQLIETAFTEFYRDGIHAVGINQILTASGIAKKTLYTHFDSKENLVLDVVDYWDNTFVDWLAKRLAIADTPTELSDALFDALDDWQANKESTFPEYRGCFFVNTAAEYSDPNHPTHVRCAQHKRRVRALLDFYLNEMDVAQSDRSQWCDTLCLLKEGVISQTHIERDSGAPARAKTLANTFLNA</sequence>
<feature type="domain" description="HTH tetR-type" evidence="5">
    <location>
        <begin position="2"/>
        <end position="62"/>
    </location>
</feature>
<dbReference type="SUPFAM" id="SSF46689">
    <property type="entry name" value="Homeodomain-like"/>
    <property type="match status" value="1"/>
</dbReference>
<dbReference type="PANTHER" id="PTHR47506">
    <property type="entry name" value="TRANSCRIPTIONAL REGULATORY PROTEIN"/>
    <property type="match status" value="1"/>
</dbReference>
<gene>
    <name evidence="6" type="ORF">QC825_04265</name>
</gene>
<accession>A0ABU1GTF8</accession>
<evidence type="ECO:0000256" key="3">
    <source>
        <dbReference type="ARBA" id="ARBA00023163"/>
    </source>
</evidence>
<dbReference type="PROSITE" id="PS50977">
    <property type="entry name" value="HTH_TETR_2"/>
    <property type="match status" value="1"/>
</dbReference>
<protein>
    <submittedName>
        <fullName evidence="6">TetR/AcrR family transcriptional regulator</fullName>
    </submittedName>
</protein>
<dbReference type="InterPro" id="IPR036271">
    <property type="entry name" value="Tet_transcr_reg_TetR-rel_C_sf"/>
</dbReference>
<dbReference type="EMBL" id="JARWAO010000002">
    <property type="protein sequence ID" value="MDR5895291.1"/>
    <property type="molecule type" value="Genomic_DNA"/>
</dbReference>
<feature type="DNA-binding region" description="H-T-H motif" evidence="4">
    <location>
        <begin position="25"/>
        <end position="44"/>
    </location>
</feature>
<reference evidence="6 7" key="1">
    <citation type="submission" date="2023-04" db="EMBL/GenBank/DDBJ databases">
        <title>A long-awaited taxogenomic arrangement of the family Halomonadaceae.</title>
        <authorList>
            <person name="De La Haba R."/>
            <person name="Chuvochina M."/>
            <person name="Wittouck S."/>
            <person name="Arahal D.R."/>
            <person name="Sanchez-Porro C."/>
            <person name="Hugenholtz P."/>
            <person name="Ventosa A."/>
        </authorList>
    </citation>
    <scope>NUCLEOTIDE SEQUENCE [LARGE SCALE GENOMIC DNA]</scope>
    <source>
        <strain evidence="6 7">DSM 22428</strain>
    </source>
</reference>
<evidence type="ECO:0000256" key="1">
    <source>
        <dbReference type="ARBA" id="ARBA00023015"/>
    </source>
</evidence>
<evidence type="ECO:0000313" key="7">
    <source>
        <dbReference type="Proteomes" id="UP001269375"/>
    </source>
</evidence>
<keyword evidence="1" id="KW-0805">Transcription regulation</keyword>
<comment type="caution">
    <text evidence="6">The sequence shown here is derived from an EMBL/GenBank/DDBJ whole genome shotgun (WGS) entry which is preliminary data.</text>
</comment>
<dbReference type="InterPro" id="IPR009057">
    <property type="entry name" value="Homeodomain-like_sf"/>
</dbReference>
<evidence type="ECO:0000256" key="2">
    <source>
        <dbReference type="ARBA" id="ARBA00023125"/>
    </source>
</evidence>
<organism evidence="6 7">
    <name type="scientific">Larsenimonas suaedae</name>
    <dbReference type="NCBI Taxonomy" id="1851019"/>
    <lineage>
        <taxon>Bacteria</taxon>
        <taxon>Pseudomonadati</taxon>
        <taxon>Pseudomonadota</taxon>
        <taxon>Gammaproteobacteria</taxon>
        <taxon>Oceanospirillales</taxon>
        <taxon>Halomonadaceae</taxon>
        <taxon>Larsenimonas</taxon>
    </lineage>
</organism>
<dbReference type="RefSeq" id="WP_251590785.1">
    <property type="nucleotide sequence ID" value="NZ_JAMLJI010000001.1"/>
</dbReference>
<evidence type="ECO:0000259" key="5">
    <source>
        <dbReference type="PROSITE" id="PS50977"/>
    </source>
</evidence>
<name>A0ABU1GTF8_9GAMM</name>
<evidence type="ECO:0000313" key="6">
    <source>
        <dbReference type="EMBL" id="MDR5895291.1"/>
    </source>
</evidence>
<keyword evidence="3" id="KW-0804">Transcription</keyword>
<dbReference type="Proteomes" id="UP001269375">
    <property type="component" value="Unassembled WGS sequence"/>
</dbReference>
<dbReference type="InterPro" id="IPR001647">
    <property type="entry name" value="HTH_TetR"/>
</dbReference>
<proteinExistence type="predicted"/>